<dbReference type="Pfam" id="PF14111">
    <property type="entry name" value="DUF4283"/>
    <property type="match status" value="1"/>
</dbReference>
<organism evidence="2 3">
    <name type="scientific">Vitis vinifera</name>
    <name type="common">Grape</name>
    <dbReference type="NCBI Taxonomy" id="29760"/>
    <lineage>
        <taxon>Eukaryota</taxon>
        <taxon>Viridiplantae</taxon>
        <taxon>Streptophyta</taxon>
        <taxon>Embryophyta</taxon>
        <taxon>Tracheophyta</taxon>
        <taxon>Spermatophyta</taxon>
        <taxon>Magnoliopsida</taxon>
        <taxon>eudicotyledons</taxon>
        <taxon>Gunneridae</taxon>
        <taxon>Pentapetalae</taxon>
        <taxon>rosids</taxon>
        <taxon>Vitales</taxon>
        <taxon>Vitaceae</taxon>
        <taxon>Viteae</taxon>
        <taxon>Vitis</taxon>
    </lineage>
</organism>
<dbReference type="GO" id="GO:0006388">
    <property type="term" value="P:tRNA splicing, via endonucleolytic cleavage and ligation"/>
    <property type="evidence" value="ECO:0007669"/>
    <property type="project" value="InterPro"/>
</dbReference>
<dbReference type="InterPro" id="IPR025558">
    <property type="entry name" value="DUF4283"/>
</dbReference>
<dbReference type="Proteomes" id="UP000288805">
    <property type="component" value="Unassembled WGS sequence"/>
</dbReference>
<dbReference type="PANTHER" id="PTHR35460">
    <property type="entry name" value="TRNA LIGASE 1"/>
    <property type="match status" value="1"/>
</dbReference>
<evidence type="ECO:0000259" key="1">
    <source>
        <dbReference type="Pfam" id="PF14111"/>
    </source>
</evidence>
<proteinExistence type="predicted"/>
<dbReference type="EMBL" id="QGNW01001071">
    <property type="protein sequence ID" value="RVW56767.1"/>
    <property type="molecule type" value="Genomic_DNA"/>
</dbReference>
<sequence length="976" mass="108526">MIEMVSKGLATLEVSLKHSGSLFMYAGPEGGAYAKNSYGNIYTAVGVFVLGRMFHEAWGTAARKKQVEFNDFIEELNLTIDPFQRNRISISVELVTAVLGDHGQRPQEDYGRESFSFYVIRMVVTAVTELGNGKPKFYSTPDIIAFCREWRLPTNHVWLLSTRKSVTSFFAAYDALCEEGTATPVCKALDEVADISVPGSKDHVKVQGEILEGLVARIVSHESSKHLEKVLRDFPPPPSEAVHSLNIGYNVDKDLRTGKGRFGVESKTFEIEVEKKKSKLQATILERKRGISSWIRLGPESLGLFLECLVHCSKDMSVGKWERKWKENGRAYSLLRDENKGGCFLRLGVVDLENKRFNIFIPKRRGAEGGWALMVEMLQRLGIAYEGKEGQKDEAMLLTPIMTKTFAEVIKQLRSKGRAMVKVEVRENELSRNLNKLVHCLVGSWNPSSGRGDDLKSWGTLLEKTWGLKGNLGLAKLERGKVLLEFELLAEAEKALSLESISVGGILLCLEKWSPETGCLSKGEKIDSQTEKLEELQWAWILVKMNGEELPNVVEIWIEDFCYVLTLWWEVRLVLRAVPTRKRGMKAVTAGEVGGEDYACTDMLVGQPVEQLLGGPLVTGLAEPPWSSDMASGPTGLVPVCHETGPSLSGTLPRKVTGWAKAKEPLVVPRQDFQGLFMPCAKGKALSSEAHPPVLTGPSLLGGLDSDISSFWMKNGLKKQFEEESRSEESSNTDDALLEEALRYETASTPIGLLGETPCRNVNGSGSTKKKTVTRWELMEVNNGSNGESGEELCLVHTMAQEVTGWEEIRKRRERVHSKVLLEKLKFERELKRLECSINYEGGRSGSVVSKKEGARFWKSNEVKVAELECCSLRGKGRMEMDVSHLLFANDTIIFCKAKKEYLTSLSWILAWFKVASGLRINLAKSELIPVGEVEEIEEITVELGCKVGSLPSVYLGLPLGATTRPCLCGMGWKKE</sequence>
<keyword evidence="2" id="KW-0436">Ligase</keyword>
<dbReference type="InterPro" id="IPR038837">
    <property type="entry name" value="tRNA_ligase_1"/>
</dbReference>
<gene>
    <name evidence="2" type="primary">RNL_2</name>
    <name evidence="2" type="ORF">CK203_082699</name>
</gene>
<accession>A0A438F9Y3</accession>
<dbReference type="GO" id="GO:0003972">
    <property type="term" value="F:RNA ligase (ATP) activity"/>
    <property type="evidence" value="ECO:0007669"/>
    <property type="project" value="InterPro"/>
</dbReference>
<dbReference type="AlphaFoldDB" id="A0A438F9Y3"/>
<dbReference type="PANTHER" id="PTHR35460:SF1">
    <property type="entry name" value="TRNA LIGASE 1"/>
    <property type="match status" value="1"/>
</dbReference>
<reference evidence="2 3" key="1">
    <citation type="journal article" date="2018" name="PLoS Genet.">
        <title>Population sequencing reveals clonal diversity and ancestral inbreeding in the grapevine cultivar Chardonnay.</title>
        <authorList>
            <person name="Roach M.J."/>
            <person name="Johnson D.L."/>
            <person name="Bohlmann J."/>
            <person name="van Vuuren H.J."/>
            <person name="Jones S.J."/>
            <person name="Pretorius I.S."/>
            <person name="Schmidt S.A."/>
            <person name="Borneman A.R."/>
        </authorList>
    </citation>
    <scope>NUCLEOTIDE SEQUENCE [LARGE SCALE GENOMIC DNA]</scope>
    <source>
        <strain evidence="3">cv. Chardonnay</strain>
        <tissue evidence="2">Leaf</tissue>
    </source>
</reference>
<comment type="caution">
    <text evidence="2">The sequence shown here is derived from an EMBL/GenBank/DDBJ whole genome shotgun (WGS) entry which is preliminary data.</text>
</comment>
<evidence type="ECO:0000313" key="3">
    <source>
        <dbReference type="Proteomes" id="UP000288805"/>
    </source>
</evidence>
<protein>
    <submittedName>
        <fullName evidence="2">tRNA ligase 1</fullName>
    </submittedName>
</protein>
<evidence type="ECO:0000313" key="2">
    <source>
        <dbReference type="EMBL" id="RVW56767.1"/>
    </source>
</evidence>
<feature type="domain" description="DUF4283" evidence="1">
    <location>
        <begin position="435"/>
        <end position="519"/>
    </location>
</feature>
<name>A0A438F9Y3_VITVI</name>